<dbReference type="EC" id="2.4.-.-" evidence="2"/>
<dbReference type="InterPro" id="IPR001173">
    <property type="entry name" value="Glyco_trans_2-like"/>
</dbReference>
<dbReference type="Pfam" id="PF00535">
    <property type="entry name" value="Glycos_transf_2"/>
    <property type="match status" value="1"/>
</dbReference>
<keyword evidence="2" id="KW-0328">Glycosyltransferase</keyword>
<dbReference type="InterPro" id="IPR029044">
    <property type="entry name" value="Nucleotide-diphossugar_trans"/>
</dbReference>
<dbReference type="AlphaFoldDB" id="A0AB35KUX8"/>
<dbReference type="Gene3D" id="3.90.550.10">
    <property type="entry name" value="Spore Coat Polysaccharide Biosynthesis Protein SpsA, Chain A"/>
    <property type="match status" value="1"/>
</dbReference>
<protein>
    <submittedName>
        <fullName evidence="2">Glycosyltransferase</fullName>
        <ecNumber evidence="2">2.4.-.-</ecNumber>
    </submittedName>
</protein>
<dbReference type="InterPro" id="IPR050834">
    <property type="entry name" value="Glycosyltransf_2"/>
</dbReference>
<feature type="domain" description="Glycosyltransferase 2-like" evidence="1">
    <location>
        <begin position="15"/>
        <end position="186"/>
    </location>
</feature>
<gene>
    <name evidence="2" type="ORF">N7671_03055</name>
</gene>
<evidence type="ECO:0000313" key="3">
    <source>
        <dbReference type="Proteomes" id="UP001159292"/>
    </source>
</evidence>
<dbReference type="PANTHER" id="PTHR43685:SF2">
    <property type="entry name" value="GLYCOSYLTRANSFERASE 2-LIKE DOMAIN-CONTAINING PROTEIN"/>
    <property type="match status" value="1"/>
</dbReference>
<dbReference type="EMBL" id="JAOEET010000005">
    <property type="protein sequence ID" value="MDH0566252.1"/>
    <property type="molecule type" value="Genomic_DNA"/>
</dbReference>
<dbReference type="SUPFAM" id="SSF53448">
    <property type="entry name" value="Nucleotide-diphospho-sugar transferases"/>
    <property type="match status" value="1"/>
</dbReference>
<dbReference type="PANTHER" id="PTHR43685">
    <property type="entry name" value="GLYCOSYLTRANSFERASE"/>
    <property type="match status" value="1"/>
</dbReference>
<reference evidence="2" key="1">
    <citation type="submission" date="2022-09" db="EMBL/GenBank/DDBJ databases">
        <title>Intensive care unit water sources are persistently colonized with multi-drug resistant bacteria and are the site of extensive horizontal gene transfer of antibiotic resistance genes.</title>
        <authorList>
            <person name="Diorio-Toth L."/>
        </authorList>
    </citation>
    <scope>NUCLEOTIDE SEQUENCE</scope>
    <source>
        <strain evidence="2">GD04000</strain>
    </source>
</reference>
<proteinExistence type="predicted"/>
<keyword evidence="2" id="KW-0808">Transferase</keyword>
<sequence>MAQGRLPATERGKVSVVIPSYNYARFLPRAIDSLRAQDFTNWEAIIVDDGSTDDTRGVAVELMKDDARIVYLHQENAGTSAAKNAGIQLARGEYLMFLDADDLLSAGKLTAHVQHLDQNTHVDISYSRFRYFRDGCEEQLFTRLDLSSVVEWSVVINGRYEATLPVFMRGNNMAIHAAMMRRSLVDRVGYFDTRLQALEDWDYWLRCALHGAYIAFMDAPQAIALTRVHKSSATHVVDFSAYKERVYENARQEALTLLENGQEQAYGLVMKEFERLKLRKRKRILREQRELLRRRIQSAGLMNLRELSSIAEQFGRVNCLRAYLGALAKFFFVWW</sequence>
<organism evidence="2 3">
    <name type="scientific">Ectopseudomonas oleovorans</name>
    <name type="common">Pseudomonas oleovorans</name>
    <dbReference type="NCBI Taxonomy" id="301"/>
    <lineage>
        <taxon>Bacteria</taxon>
        <taxon>Pseudomonadati</taxon>
        <taxon>Pseudomonadota</taxon>
        <taxon>Gammaproteobacteria</taxon>
        <taxon>Pseudomonadales</taxon>
        <taxon>Pseudomonadaceae</taxon>
        <taxon>Ectopseudomonas</taxon>
    </lineage>
</organism>
<name>A0AB35KUX8_ECTOL</name>
<evidence type="ECO:0000313" key="2">
    <source>
        <dbReference type="EMBL" id="MDH0566252.1"/>
    </source>
</evidence>
<accession>A0AB35KUX8</accession>
<dbReference type="GO" id="GO:0016757">
    <property type="term" value="F:glycosyltransferase activity"/>
    <property type="evidence" value="ECO:0007669"/>
    <property type="project" value="UniProtKB-KW"/>
</dbReference>
<dbReference type="RefSeq" id="WP_257597270.1">
    <property type="nucleotide sequence ID" value="NZ_JANKBU010000002.1"/>
</dbReference>
<comment type="caution">
    <text evidence="2">The sequence shown here is derived from an EMBL/GenBank/DDBJ whole genome shotgun (WGS) entry which is preliminary data.</text>
</comment>
<evidence type="ECO:0000259" key="1">
    <source>
        <dbReference type="Pfam" id="PF00535"/>
    </source>
</evidence>
<dbReference type="Proteomes" id="UP001159292">
    <property type="component" value="Unassembled WGS sequence"/>
</dbReference>